<dbReference type="Proteomes" id="UP001150907">
    <property type="component" value="Unassembled WGS sequence"/>
</dbReference>
<evidence type="ECO:0000313" key="4">
    <source>
        <dbReference type="EMBL" id="KAJ2007236.1"/>
    </source>
</evidence>
<dbReference type="InterPro" id="IPR014905">
    <property type="entry name" value="HIRAN"/>
</dbReference>
<protein>
    <recommendedName>
        <fullName evidence="3">HIRAN domain-containing protein</fullName>
    </recommendedName>
</protein>
<dbReference type="EMBL" id="JANBQF010000032">
    <property type="protein sequence ID" value="KAJ2007236.1"/>
    <property type="molecule type" value="Genomic_DNA"/>
</dbReference>
<dbReference type="SMART" id="SM00910">
    <property type="entry name" value="HIRAN"/>
    <property type="match status" value="1"/>
</dbReference>
<dbReference type="GO" id="GO:0016818">
    <property type="term" value="F:hydrolase activity, acting on acid anhydrides, in phosphorus-containing anhydrides"/>
    <property type="evidence" value="ECO:0007669"/>
    <property type="project" value="InterPro"/>
</dbReference>
<comment type="caution">
    <text evidence="4">The sequence shown here is derived from an EMBL/GenBank/DDBJ whole genome shotgun (WGS) entry which is preliminary data.</text>
</comment>
<keyword evidence="2" id="KW-0378">Hydrolase</keyword>
<evidence type="ECO:0000256" key="2">
    <source>
        <dbReference type="ARBA" id="ARBA00022801"/>
    </source>
</evidence>
<evidence type="ECO:0000259" key="3">
    <source>
        <dbReference type="SMART" id="SM00910"/>
    </source>
</evidence>
<gene>
    <name evidence="4" type="ORF">H4R26_000900</name>
</gene>
<dbReference type="GO" id="GO:0008270">
    <property type="term" value="F:zinc ion binding"/>
    <property type="evidence" value="ECO:0007669"/>
    <property type="project" value="InterPro"/>
</dbReference>
<evidence type="ECO:0000313" key="5">
    <source>
        <dbReference type="Proteomes" id="UP001150907"/>
    </source>
</evidence>
<name>A0A9W8EKZ9_9FUNG</name>
<keyword evidence="5" id="KW-1185">Reference proteome</keyword>
<dbReference type="AlphaFoldDB" id="A0A9W8EKZ9"/>
<dbReference type="Gene3D" id="3.30.70.2330">
    <property type="match status" value="1"/>
</dbReference>
<evidence type="ECO:0000256" key="1">
    <source>
        <dbReference type="ARBA" id="ARBA00022723"/>
    </source>
</evidence>
<organism evidence="4 5">
    <name type="scientific">Coemansia thaxteri</name>
    <dbReference type="NCBI Taxonomy" id="2663907"/>
    <lineage>
        <taxon>Eukaryota</taxon>
        <taxon>Fungi</taxon>
        <taxon>Fungi incertae sedis</taxon>
        <taxon>Zoopagomycota</taxon>
        <taxon>Kickxellomycotina</taxon>
        <taxon>Kickxellomycetes</taxon>
        <taxon>Kickxellales</taxon>
        <taxon>Kickxellaceae</taxon>
        <taxon>Coemansia</taxon>
    </lineage>
</organism>
<keyword evidence="1" id="KW-0479">Metal-binding</keyword>
<dbReference type="GO" id="GO:0003676">
    <property type="term" value="F:nucleic acid binding"/>
    <property type="evidence" value="ECO:0007669"/>
    <property type="project" value="InterPro"/>
</dbReference>
<sequence>MLAFYGQFSALIVGRRYYNAQTAPSEHVGFVRERFNPYDANAVGVYSQCNEKLGHLPRWLAAVLAPCMDSMRCELGGIVSGLGNEYATPVSVKLFAPSTMAQSIRNLLGSYWEMWQLVAPTNTLCLDLDYSAHMRDEIADGGNSGSLVDSAELVRNVLCTTNKTKLLVISTARGIRDWISYATGNSQKTVSWKIYTRDMQPHALASSQAVFANVDDALHVLTQTGKNYWRTIAVDITAIGKRLDLAPGLVSVLKDCAAQYV</sequence>
<dbReference type="Pfam" id="PF08797">
    <property type="entry name" value="HIRAN"/>
    <property type="match status" value="1"/>
</dbReference>
<dbReference type="OrthoDB" id="448448at2759"/>
<proteinExistence type="predicted"/>
<accession>A0A9W8EKZ9</accession>
<reference evidence="4" key="1">
    <citation type="submission" date="2022-07" db="EMBL/GenBank/DDBJ databases">
        <title>Phylogenomic reconstructions and comparative analyses of Kickxellomycotina fungi.</title>
        <authorList>
            <person name="Reynolds N.K."/>
            <person name="Stajich J.E."/>
            <person name="Barry K."/>
            <person name="Grigoriev I.V."/>
            <person name="Crous P."/>
            <person name="Smith M.E."/>
        </authorList>
    </citation>
    <scope>NUCLEOTIDE SEQUENCE</scope>
    <source>
        <strain evidence="4">IMI 214461</strain>
    </source>
</reference>
<feature type="domain" description="HIRAN" evidence="3">
    <location>
        <begin position="5"/>
        <end position="98"/>
    </location>
</feature>